<gene>
    <name evidence="1" type="ORF">Sv326_0267</name>
</gene>
<evidence type="ECO:0008006" key="3">
    <source>
        <dbReference type="Google" id="ProtNLM"/>
    </source>
</evidence>
<dbReference type="EMBL" id="CP058998">
    <property type="protein sequence ID" value="QLJ52442.1"/>
    <property type="molecule type" value="Genomic_DNA"/>
</dbReference>
<reference evidence="2" key="1">
    <citation type="submission" date="2020-07" db="EMBL/GenBank/DDBJ databases">
        <title>Metabolic diversity and evolutionary history of the archaeal phylum ###Micrarchaeota### uncovered from a freshwater lake metagenome.</title>
        <authorList>
            <person name="Kadnikov V.V."/>
            <person name="Savvichev A.S."/>
            <person name="Mardanov A.V."/>
            <person name="Beletsky A.V."/>
            <person name="Chupakov A.V."/>
            <person name="Kokryatskaya N.M."/>
            <person name="Pimenov N.V."/>
            <person name="Ravin N.V."/>
        </authorList>
    </citation>
    <scope>NUCLEOTIDE SEQUENCE [LARGE SCALE GENOMIC DNA]</scope>
</reference>
<dbReference type="AlphaFoldDB" id="A0A7D6BN60"/>
<dbReference type="KEGG" id="flt:Sv326_0267"/>
<sequence length="100" mass="11482">MNLQLDLISFSYSPHCKRCGSGLVVRDGRYRRTHDRIYRCKHCGARCILGRSDLYRMRNHSHAVSLAVELYSRGGLSFRTVAFSPEPPMTEKTRAEAHNI</sequence>
<evidence type="ECO:0000313" key="1">
    <source>
        <dbReference type="EMBL" id="QLJ52442.1"/>
    </source>
</evidence>
<name>A0A7D6BN60_FERL1</name>
<dbReference type="Proteomes" id="UP000510821">
    <property type="component" value="Chromosome"/>
</dbReference>
<evidence type="ECO:0000313" key="2">
    <source>
        <dbReference type="Proteomes" id="UP000510821"/>
    </source>
</evidence>
<protein>
    <recommendedName>
        <fullName evidence="3">Transposase</fullName>
    </recommendedName>
</protein>
<organism evidence="1 2">
    <name type="scientific">Fermentimicrarchaeum limneticum</name>
    <dbReference type="NCBI Taxonomy" id="2795018"/>
    <lineage>
        <taxon>Archaea</taxon>
        <taxon>Candidatus Micrarchaeota</taxon>
        <taxon>Candidatus Fermentimicrarchaeales</taxon>
        <taxon>Candidatus Fermentimicrarchaeaceae</taxon>
        <taxon>Candidatus Fermentimicrarchaeum</taxon>
    </lineage>
</organism>
<proteinExistence type="predicted"/>
<accession>A0A7D6BN60</accession>